<dbReference type="RefSeq" id="WP_381233881.1">
    <property type="nucleotide sequence ID" value="NZ_JBHSKH010000017.1"/>
</dbReference>
<sequence>MILPALRERGVRRATLTGAAIALATTPFLPAGLPELLALAGMALNPINAEAI</sequence>
<protein>
    <submittedName>
        <fullName evidence="1">Uncharacterized protein</fullName>
    </submittedName>
</protein>
<gene>
    <name evidence="1" type="ORF">ACFQ5X_49290</name>
</gene>
<dbReference type="EMBL" id="JBHTMM010000234">
    <property type="protein sequence ID" value="MFD1313659.1"/>
    <property type="molecule type" value="Genomic_DNA"/>
</dbReference>
<evidence type="ECO:0000313" key="2">
    <source>
        <dbReference type="Proteomes" id="UP001597058"/>
    </source>
</evidence>
<name>A0ABW3XWJ7_9ACTN</name>
<dbReference type="Proteomes" id="UP001597058">
    <property type="component" value="Unassembled WGS sequence"/>
</dbReference>
<keyword evidence="2" id="KW-1185">Reference proteome</keyword>
<evidence type="ECO:0000313" key="1">
    <source>
        <dbReference type="EMBL" id="MFD1313659.1"/>
    </source>
</evidence>
<proteinExistence type="predicted"/>
<organism evidence="1 2">
    <name type="scientific">Streptomyces kaempferi</name>
    <dbReference type="NCBI Taxonomy" id="333725"/>
    <lineage>
        <taxon>Bacteria</taxon>
        <taxon>Bacillati</taxon>
        <taxon>Actinomycetota</taxon>
        <taxon>Actinomycetes</taxon>
        <taxon>Kitasatosporales</taxon>
        <taxon>Streptomycetaceae</taxon>
        <taxon>Streptomyces</taxon>
    </lineage>
</organism>
<comment type="caution">
    <text evidence="1">The sequence shown here is derived from an EMBL/GenBank/DDBJ whole genome shotgun (WGS) entry which is preliminary data.</text>
</comment>
<accession>A0ABW3XWJ7</accession>
<reference evidence="2" key="1">
    <citation type="journal article" date="2019" name="Int. J. Syst. Evol. Microbiol.">
        <title>The Global Catalogue of Microorganisms (GCM) 10K type strain sequencing project: providing services to taxonomists for standard genome sequencing and annotation.</title>
        <authorList>
            <consortium name="The Broad Institute Genomics Platform"/>
            <consortium name="The Broad Institute Genome Sequencing Center for Infectious Disease"/>
            <person name="Wu L."/>
            <person name="Ma J."/>
        </authorList>
    </citation>
    <scope>NUCLEOTIDE SEQUENCE [LARGE SCALE GENOMIC DNA]</scope>
    <source>
        <strain evidence="2">CGMCC 4.7020</strain>
    </source>
</reference>